<evidence type="ECO:0000256" key="4">
    <source>
        <dbReference type="ARBA" id="ARBA00023004"/>
    </source>
</evidence>
<dbReference type="InterPro" id="IPR002401">
    <property type="entry name" value="Cyt_P450_E_grp-I"/>
</dbReference>
<dbReference type="STRING" id="401625.A0A0P1BS07"/>
<dbReference type="GO" id="GO:0006629">
    <property type="term" value="P:lipid metabolic process"/>
    <property type="evidence" value="ECO:0007669"/>
    <property type="project" value="UniProtKB-ARBA"/>
</dbReference>
<keyword evidence="2 5" id="KW-0479">Metal-binding</keyword>
<dbReference type="Gene3D" id="1.10.630.10">
    <property type="entry name" value="Cytochrome P450"/>
    <property type="match status" value="1"/>
</dbReference>
<dbReference type="PRINTS" id="PR00385">
    <property type="entry name" value="P450"/>
</dbReference>
<keyword evidence="6" id="KW-0503">Monooxygenase</keyword>
<comment type="similarity">
    <text evidence="1 6">Belongs to the cytochrome P450 family.</text>
</comment>
<sequence length="565" mass="63556">MKLEDASSGSLGPVIEVIQSILNRTGYILPALLLFIIALAIKYPNRLPGTIDPKYRPGVYFPPGADPLIGHTRMIVGFGSEGQFENFKALSDATPAGSWNVSFLGTSSMTFVNRPEYLEYIQKTNFDNFPKGSQFTGRLGDLLGVTGIFVADGHPWKTQRKQASHMFSNREFNTWVRAVIHNELDDISALLDNVTTKNGPGKLILPELMFRYTLSSFAKMAFAANLNCLSPDPDSLERPVPFAVAFDRAQAIINDRFITPGWYIWEKFNKTGRDMRSSIKTIREFGLDIIHKRLAERQDEKKDPLAPVEGTKKEQLKKEGKDLLDFFMDLTTDPEELLIVVLNFIIAGRDTTAQSLSWLFYELMAHPEHVPKIRKEIADKFGEPEGGVRLDYESFRELPYTVACLHEAIRLHPAVPKNGKAVTKDDVIIPQGPNPDNLPPVRVFAGERVGWSDWVMARTPAIWGADCEEYNPSRFLETDETGKLHLKNFGQWKSHYFNAGPRLCLGMNLATYEATAFIAAVLPRFDFEWATAAQGQKSAWPPQYANSVTHPIKDPYLVNVTRNKA</sequence>
<dbReference type="SUPFAM" id="SSF48264">
    <property type="entry name" value="Cytochrome P450"/>
    <property type="match status" value="1"/>
</dbReference>
<keyword evidence="8" id="KW-1185">Reference proteome</keyword>
<dbReference type="Proteomes" id="UP000054845">
    <property type="component" value="Unassembled WGS sequence"/>
</dbReference>
<evidence type="ECO:0000256" key="3">
    <source>
        <dbReference type="ARBA" id="ARBA00023002"/>
    </source>
</evidence>
<evidence type="ECO:0000256" key="2">
    <source>
        <dbReference type="ARBA" id="ARBA00022723"/>
    </source>
</evidence>
<dbReference type="PROSITE" id="PS00086">
    <property type="entry name" value="CYTOCHROME_P450"/>
    <property type="match status" value="1"/>
</dbReference>
<dbReference type="GO" id="GO:0004497">
    <property type="term" value="F:monooxygenase activity"/>
    <property type="evidence" value="ECO:0007669"/>
    <property type="project" value="UniProtKB-KW"/>
</dbReference>
<keyword evidence="4 5" id="KW-0408">Iron</keyword>
<dbReference type="PANTHER" id="PTHR24296">
    <property type="entry name" value="CYTOCHROME P450"/>
    <property type="match status" value="1"/>
</dbReference>
<dbReference type="InterPro" id="IPR001128">
    <property type="entry name" value="Cyt_P450"/>
</dbReference>
<keyword evidence="3 6" id="KW-0560">Oxidoreductase</keyword>
<comment type="cofactor">
    <cofactor evidence="5">
        <name>heme</name>
        <dbReference type="ChEBI" id="CHEBI:30413"/>
    </cofactor>
</comment>
<evidence type="ECO:0000256" key="6">
    <source>
        <dbReference type="RuleBase" id="RU000461"/>
    </source>
</evidence>
<dbReference type="GO" id="GO:0016705">
    <property type="term" value="F:oxidoreductase activity, acting on paired donors, with incorporation or reduction of molecular oxygen"/>
    <property type="evidence" value="ECO:0007669"/>
    <property type="project" value="InterPro"/>
</dbReference>
<dbReference type="GO" id="GO:0005506">
    <property type="term" value="F:iron ion binding"/>
    <property type="evidence" value="ECO:0007669"/>
    <property type="project" value="InterPro"/>
</dbReference>
<proteinExistence type="inferred from homology"/>
<evidence type="ECO:0000256" key="5">
    <source>
        <dbReference type="PIRSR" id="PIRSR602401-1"/>
    </source>
</evidence>
<dbReference type="AlphaFoldDB" id="A0A0P1BS07"/>
<evidence type="ECO:0000256" key="1">
    <source>
        <dbReference type="ARBA" id="ARBA00010617"/>
    </source>
</evidence>
<dbReference type="InterPro" id="IPR036396">
    <property type="entry name" value="Cyt_P450_sf"/>
</dbReference>
<protein>
    <submittedName>
        <fullName evidence="7">Cytochrome p450</fullName>
    </submittedName>
</protein>
<dbReference type="EMBL" id="CCYA01000277">
    <property type="protein sequence ID" value="CEH19093.1"/>
    <property type="molecule type" value="Genomic_DNA"/>
</dbReference>
<dbReference type="InterPro" id="IPR017972">
    <property type="entry name" value="Cyt_P450_CS"/>
</dbReference>
<evidence type="ECO:0000313" key="8">
    <source>
        <dbReference type="Proteomes" id="UP000054845"/>
    </source>
</evidence>
<name>A0A0P1BS07_9BASI</name>
<dbReference type="OrthoDB" id="1470350at2759"/>
<dbReference type="Pfam" id="PF00067">
    <property type="entry name" value="p450"/>
    <property type="match status" value="1"/>
</dbReference>
<evidence type="ECO:0000313" key="7">
    <source>
        <dbReference type="EMBL" id="CEH19093.1"/>
    </source>
</evidence>
<keyword evidence="5 6" id="KW-0349">Heme</keyword>
<accession>A0A0P1BS07</accession>
<dbReference type="GO" id="GO:0020037">
    <property type="term" value="F:heme binding"/>
    <property type="evidence" value="ECO:0007669"/>
    <property type="project" value="InterPro"/>
</dbReference>
<feature type="binding site" description="axial binding residue" evidence="5">
    <location>
        <position position="504"/>
    </location>
    <ligand>
        <name>heme</name>
        <dbReference type="ChEBI" id="CHEBI:30413"/>
    </ligand>
    <ligandPart>
        <name>Fe</name>
        <dbReference type="ChEBI" id="CHEBI:18248"/>
    </ligandPart>
</feature>
<dbReference type="PRINTS" id="PR00463">
    <property type="entry name" value="EP450I"/>
</dbReference>
<organism evidence="7 8">
    <name type="scientific">Ceraceosorus bombacis</name>
    <dbReference type="NCBI Taxonomy" id="401625"/>
    <lineage>
        <taxon>Eukaryota</taxon>
        <taxon>Fungi</taxon>
        <taxon>Dikarya</taxon>
        <taxon>Basidiomycota</taxon>
        <taxon>Ustilaginomycotina</taxon>
        <taxon>Exobasidiomycetes</taxon>
        <taxon>Ceraceosorales</taxon>
        <taxon>Ceraceosoraceae</taxon>
        <taxon>Ceraceosorus</taxon>
    </lineage>
</organism>
<reference evidence="8" key="1">
    <citation type="submission" date="2014-09" db="EMBL/GenBank/DDBJ databases">
        <authorList>
            <person name="Sharma Rahul"/>
            <person name="Thines Marco"/>
        </authorList>
    </citation>
    <scope>NUCLEOTIDE SEQUENCE [LARGE SCALE GENOMIC DNA]</scope>
</reference>